<evidence type="ECO:0000259" key="7">
    <source>
        <dbReference type="PROSITE" id="PS51000"/>
    </source>
</evidence>
<dbReference type="InterPro" id="IPR014036">
    <property type="entry name" value="DeoR-like_C"/>
</dbReference>
<dbReference type="InterPro" id="IPR050313">
    <property type="entry name" value="Carb_Metab_HTH_regulators"/>
</dbReference>
<feature type="domain" description="HTH deoR-type" evidence="7">
    <location>
        <begin position="3"/>
        <end position="58"/>
    </location>
</feature>
<dbReference type="eggNOG" id="COG1349">
    <property type="taxonomic scope" value="Bacteria"/>
</dbReference>
<keyword evidence="4" id="KW-0238">DNA-binding</keyword>
<dbReference type="GO" id="GO:0003677">
    <property type="term" value="F:DNA binding"/>
    <property type="evidence" value="ECO:0007669"/>
    <property type="project" value="UniProtKB-KW"/>
</dbReference>
<dbReference type="PANTHER" id="PTHR30363">
    <property type="entry name" value="HTH-TYPE TRANSCRIPTIONAL REGULATOR SRLR-RELATED"/>
    <property type="match status" value="1"/>
</dbReference>
<dbReference type="PRINTS" id="PR00037">
    <property type="entry name" value="HTHLACR"/>
</dbReference>
<evidence type="ECO:0000256" key="4">
    <source>
        <dbReference type="ARBA" id="ARBA00023125"/>
    </source>
</evidence>
<dbReference type="PANTHER" id="PTHR30363:SF4">
    <property type="entry name" value="GLYCEROL-3-PHOSPHATE REGULON REPRESSOR"/>
    <property type="match status" value="1"/>
</dbReference>
<organism evidence="8 9">
    <name type="scientific">Pontibacillus yanchengensis Y32</name>
    <dbReference type="NCBI Taxonomy" id="1385514"/>
    <lineage>
        <taxon>Bacteria</taxon>
        <taxon>Bacillati</taxon>
        <taxon>Bacillota</taxon>
        <taxon>Bacilli</taxon>
        <taxon>Bacillales</taxon>
        <taxon>Bacillaceae</taxon>
        <taxon>Pontibacillus</taxon>
    </lineage>
</organism>
<dbReference type="SMART" id="SM01134">
    <property type="entry name" value="DeoRC"/>
    <property type="match status" value="1"/>
</dbReference>
<evidence type="ECO:0000256" key="2">
    <source>
        <dbReference type="ARBA" id="ARBA00022491"/>
    </source>
</evidence>
<dbReference type="EMBL" id="AVBF01000002">
    <property type="protein sequence ID" value="KGP74468.1"/>
    <property type="molecule type" value="Genomic_DNA"/>
</dbReference>
<reference evidence="8 9" key="1">
    <citation type="journal article" date="2015" name="Stand. Genomic Sci.">
        <title>High quality draft genome sequence of the moderately halophilic bacterium Pontibacillus yanchengensis Y32(T) and comparison among Pontibacillus genomes.</title>
        <authorList>
            <person name="Huang J."/>
            <person name="Qiao Z.X."/>
            <person name="Tang J.W."/>
            <person name="Wang G."/>
        </authorList>
    </citation>
    <scope>NUCLEOTIDE SEQUENCE [LARGE SCALE GENOMIC DNA]</scope>
    <source>
        <strain evidence="8 9">Y32</strain>
    </source>
</reference>
<dbReference type="OrthoDB" id="9798651at2"/>
<evidence type="ECO:0000313" key="9">
    <source>
        <dbReference type="Proteomes" id="UP000030147"/>
    </source>
</evidence>
<dbReference type="Gene3D" id="1.10.10.10">
    <property type="entry name" value="Winged helix-like DNA-binding domain superfamily/Winged helix DNA-binding domain"/>
    <property type="match status" value="1"/>
</dbReference>
<evidence type="ECO:0000256" key="6">
    <source>
        <dbReference type="ARBA" id="ARBA00024937"/>
    </source>
</evidence>
<dbReference type="SMART" id="SM00420">
    <property type="entry name" value="HTH_DEOR"/>
    <property type="match status" value="1"/>
</dbReference>
<dbReference type="STRING" id="1385514.N782_12575"/>
<evidence type="ECO:0000256" key="3">
    <source>
        <dbReference type="ARBA" id="ARBA00023015"/>
    </source>
</evidence>
<sequence length="249" mass="27660">MLKQERQQKIVDIINEEHKVIASDLSKRLSVSEDTIRRDLKELDNLGFIKRVHSGALRKGPPVEDFSTRQEMYNETKTSLATKALDFIKDDMVILIDGGTTNLQLVQELPLTLRGTIITNSPPIAMALSNHNEVEVIMVGGTLFKQSMVNLGIDTTETLNTMRADLYIMGIYKIDPQIGISVPSSSEASVKRKMASISTEIIGMVTADKLDTVSNHIVCPADNLTYLITEEINPTIKGLYENQKISVID</sequence>
<dbReference type="GO" id="GO:0003700">
    <property type="term" value="F:DNA-binding transcription factor activity"/>
    <property type="evidence" value="ECO:0007669"/>
    <property type="project" value="InterPro"/>
</dbReference>
<keyword evidence="3" id="KW-0805">Transcription regulation</keyword>
<dbReference type="RefSeq" id="WP_036815476.1">
    <property type="nucleotide sequence ID" value="NZ_AVBF01000002.1"/>
</dbReference>
<comment type="caution">
    <text evidence="8">The sequence shown here is derived from an EMBL/GenBank/DDBJ whole genome shotgun (WGS) entry which is preliminary data.</text>
</comment>
<name>A0A0A2TJ68_9BACI</name>
<keyword evidence="9" id="KW-1185">Reference proteome</keyword>
<evidence type="ECO:0000256" key="5">
    <source>
        <dbReference type="ARBA" id="ARBA00023163"/>
    </source>
</evidence>
<dbReference type="Proteomes" id="UP000030147">
    <property type="component" value="Unassembled WGS sequence"/>
</dbReference>
<dbReference type="InterPro" id="IPR037171">
    <property type="entry name" value="NagB/RpiA_transferase-like"/>
</dbReference>
<keyword evidence="5" id="KW-0804">Transcription</keyword>
<dbReference type="InterPro" id="IPR001034">
    <property type="entry name" value="DeoR_HTH"/>
</dbReference>
<keyword evidence="2" id="KW-0678">Repressor</keyword>
<dbReference type="SUPFAM" id="SSF100950">
    <property type="entry name" value="NagB/RpiA/CoA transferase-like"/>
    <property type="match status" value="1"/>
</dbReference>
<dbReference type="PROSITE" id="PS51000">
    <property type="entry name" value="HTH_DEOR_2"/>
    <property type="match status" value="1"/>
</dbReference>
<evidence type="ECO:0000313" key="8">
    <source>
        <dbReference type="EMBL" id="KGP74468.1"/>
    </source>
</evidence>
<comment type="function">
    <text evidence="6">Repressor of the lactose catabolism operon. Galactose-6-phosphate is the inducer.</text>
</comment>
<dbReference type="PROSITE" id="PS00894">
    <property type="entry name" value="HTH_DEOR_1"/>
    <property type="match status" value="1"/>
</dbReference>
<dbReference type="Pfam" id="PF00455">
    <property type="entry name" value="DeoRC"/>
    <property type="match status" value="1"/>
</dbReference>
<dbReference type="InterPro" id="IPR036388">
    <property type="entry name" value="WH-like_DNA-bd_sf"/>
</dbReference>
<dbReference type="SUPFAM" id="SSF46785">
    <property type="entry name" value="Winged helix' DNA-binding domain"/>
    <property type="match status" value="1"/>
</dbReference>
<proteinExistence type="predicted"/>
<evidence type="ECO:0000256" key="1">
    <source>
        <dbReference type="ARBA" id="ARBA00021390"/>
    </source>
</evidence>
<dbReference type="AlphaFoldDB" id="A0A0A2TJ68"/>
<gene>
    <name evidence="8" type="ORF">N782_12575</name>
</gene>
<dbReference type="InterPro" id="IPR018356">
    <property type="entry name" value="Tscrpt_reg_HTH_DeoR_CS"/>
</dbReference>
<protein>
    <recommendedName>
        <fullName evidence="1">Lactose phosphotransferase system repressor</fullName>
    </recommendedName>
</protein>
<accession>A0A0A2TJ68</accession>
<dbReference type="InterPro" id="IPR036390">
    <property type="entry name" value="WH_DNA-bd_sf"/>
</dbReference>
<dbReference type="Pfam" id="PF08220">
    <property type="entry name" value="HTH_DeoR"/>
    <property type="match status" value="1"/>
</dbReference>
<dbReference type="Gene3D" id="3.40.50.1360">
    <property type="match status" value="1"/>
</dbReference>